<keyword evidence="2" id="KW-1185">Reference proteome</keyword>
<comment type="caution">
    <text evidence="1">The sequence shown here is derived from an EMBL/GenBank/DDBJ whole genome shotgun (WGS) entry which is preliminary data.</text>
</comment>
<gene>
    <name evidence="1" type="ORF">GCM10007416_18890</name>
</gene>
<dbReference type="Pfam" id="PF09551">
    <property type="entry name" value="Spore_II_R"/>
    <property type="match status" value="1"/>
</dbReference>
<dbReference type="RefSeq" id="WP_188432269.1">
    <property type="nucleotide sequence ID" value="NZ_BMEX01000005.1"/>
</dbReference>
<evidence type="ECO:0000313" key="2">
    <source>
        <dbReference type="Proteomes" id="UP000617979"/>
    </source>
</evidence>
<name>A0ABQ1GL19_9BACL</name>
<evidence type="ECO:0008006" key="3">
    <source>
        <dbReference type="Google" id="ProtNLM"/>
    </source>
</evidence>
<dbReference type="NCBIfam" id="TIGR02837">
    <property type="entry name" value="spore_II_R"/>
    <property type="match status" value="1"/>
</dbReference>
<dbReference type="EMBL" id="BMEX01000005">
    <property type="protein sequence ID" value="GGA45941.1"/>
    <property type="molecule type" value="Genomic_DNA"/>
</dbReference>
<dbReference type="Proteomes" id="UP000617979">
    <property type="component" value="Unassembled WGS sequence"/>
</dbReference>
<protein>
    <recommendedName>
        <fullName evidence="3">Stage II sporulation protein R</fullName>
    </recommendedName>
</protein>
<sequence length="228" mass="25693">MRVRTYTVLFLLTVIIFAFIQWTDSGEDREHGVGAVRAHSGEEGEIPDEAIRLRILANSDSDRDQRLKQQVRDAMIREIGGWAQKPATLEDARQLLRSHLPRLEGVAKQTLRDNGFSYPVKIRFGEVPFPTKLYGDKVYPAGKYEALLITIGEGKGDNWWCVLFPPLCFVDMSNGDALEETDRAVAAGQAMAAPARVEKINFPQGPEKTEIRFFLLDSLEDFFSGLFD</sequence>
<proteinExistence type="predicted"/>
<dbReference type="InterPro" id="IPR014202">
    <property type="entry name" value="Spore_II_R"/>
</dbReference>
<accession>A0ABQ1GL19</accession>
<evidence type="ECO:0000313" key="1">
    <source>
        <dbReference type="EMBL" id="GGA45941.1"/>
    </source>
</evidence>
<reference evidence="2" key="1">
    <citation type="journal article" date="2019" name="Int. J. Syst. Evol. Microbiol.">
        <title>The Global Catalogue of Microorganisms (GCM) 10K type strain sequencing project: providing services to taxonomists for standard genome sequencing and annotation.</title>
        <authorList>
            <consortium name="The Broad Institute Genomics Platform"/>
            <consortium name="The Broad Institute Genome Sequencing Center for Infectious Disease"/>
            <person name="Wu L."/>
            <person name="Ma J."/>
        </authorList>
    </citation>
    <scope>NUCLEOTIDE SEQUENCE [LARGE SCALE GENOMIC DNA]</scope>
    <source>
        <strain evidence="2">CGMCC 1.12404</strain>
    </source>
</reference>
<organism evidence="1 2">
    <name type="scientific">Kroppenstedtia guangzhouensis</name>
    <dbReference type="NCBI Taxonomy" id="1274356"/>
    <lineage>
        <taxon>Bacteria</taxon>
        <taxon>Bacillati</taxon>
        <taxon>Bacillota</taxon>
        <taxon>Bacilli</taxon>
        <taxon>Bacillales</taxon>
        <taxon>Thermoactinomycetaceae</taxon>
        <taxon>Kroppenstedtia</taxon>
    </lineage>
</organism>